<accession>A0A9P4K2F3</accession>
<protein>
    <recommendedName>
        <fullName evidence="3">NB-ARC domain-containing protein</fullName>
    </recommendedName>
</protein>
<evidence type="ECO:0000313" key="1">
    <source>
        <dbReference type="EMBL" id="KAF2260661.1"/>
    </source>
</evidence>
<dbReference type="Gene3D" id="3.40.50.300">
    <property type="entry name" value="P-loop containing nucleotide triphosphate hydrolases"/>
    <property type="match status" value="1"/>
</dbReference>
<dbReference type="EMBL" id="ML986675">
    <property type="protein sequence ID" value="KAF2260661.1"/>
    <property type="molecule type" value="Genomic_DNA"/>
</dbReference>
<dbReference type="InterPro" id="IPR027417">
    <property type="entry name" value="P-loop_NTPase"/>
</dbReference>
<dbReference type="AlphaFoldDB" id="A0A9P4K2F3"/>
<sequence>MYMANIVNAIFGNPPNVSAKDLDASSEFFEELNAAFRHQLECFQYETLKPGPMVGSVVERNSAVLGLGGSREVAVALNATHCDVCKFAKEDSECEQGAQASSPGLNSELFARVADSERHEGPIFEVPDNQNRNFAGRKDLISKVCKYLISDHDGQCKFAVHGLGGVGKTDLAIQCAYAIKEGQNFDDLEAPETSVFWI</sequence>
<comment type="caution">
    <text evidence="1">The sequence shown here is derived from an EMBL/GenBank/DDBJ whole genome shotgun (WGS) entry which is preliminary data.</text>
</comment>
<name>A0A9P4K2F3_9PLEO</name>
<evidence type="ECO:0000313" key="2">
    <source>
        <dbReference type="Proteomes" id="UP000800093"/>
    </source>
</evidence>
<reference evidence="2" key="1">
    <citation type="journal article" date="2020" name="Stud. Mycol.">
        <title>101 Dothideomycetes genomes: A test case for predicting lifestyles and emergence of pathogens.</title>
        <authorList>
            <person name="Haridas S."/>
            <person name="Albert R."/>
            <person name="Binder M."/>
            <person name="Bloem J."/>
            <person name="LaButti K."/>
            <person name="Salamov A."/>
            <person name="Andreopoulos B."/>
            <person name="Baker S."/>
            <person name="Barry K."/>
            <person name="Bills G."/>
            <person name="Bluhm B."/>
            <person name="Cannon C."/>
            <person name="Castanera R."/>
            <person name="Culley D."/>
            <person name="Daum C."/>
            <person name="Ezra D."/>
            <person name="Gonzalez J."/>
            <person name="Henrissat B."/>
            <person name="Kuo A."/>
            <person name="Liang C."/>
            <person name="Lipzen A."/>
            <person name="Lutzoni F."/>
            <person name="Magnuson J."/>
            <person name="Mondo S."/>
            <person name="Nolan M."/>
            <person name="Ohm R."/>
            <person name="Pangilinan J."/>
            <person name="Park H.-J."/>
            <person name="Ramirez L."/>
            <person name="Alfaro M."/>
            <person name="Sun H."/>
            <person name="Tritt A."/>
            <person name="Yoshinaga Y."/>
            <person name="Zwiers L.-H."/>
            <person name="Turgeon B."/>
            <person name="Goodwin S."/>
            <person name="Spatafora J."/>
            <person name="Crous P."/>
            <person name="Grigoriev I."/>
        </authorList>
    </citation>
    <scope>NUCLEOTIDE SEQUENCE [LARGE SCALE GENOMIC DNA]</scope>
    <source>
        <strain evidence="2">CBS 304.66</strain>
    </source>
</reference>
<organism evidence="1 2">
    <name type="scientific">Lojkania enalia</name>
    <dbReference type="NCBI Taxonomy" id="147567"/>
    <lineage>
        <taxon>Eukaryota</taxon>
        <taxon>Fungi</taxon>
        <taxon>Dikarya</taxon>
        <taxon>Ascomycota</taxon>
        <taxon>Pezizomycotina</taxon>
        <taxon>Dothideomycetes</taxon>
        <taxon>Pleosporomycetidae</taxon>
        <taxon>Pleosporales</taxon>
        <taxon>Pleosporales incertae sedis</taxon>
        <taxon>Lojkania</taxon>
    </lineage>
</organism>
<proteinExistence type="predicted"/>
<evidence type="ECO:0008006" key="3">
    <source>
        <dbReference type="Google" id="ProtNLM"/>
    </source>
</evidence>
<dbReference type="SUPFAM" id="SSF52540">
    <property type="entry name" value="P-loop containing nucleoside triphosphate hydrolases"/>
    <property type="match status" value="1"/>
</dbReference>
<dbReference type="Proteomes" id="UP000800093">
    <property type="component" value="Unassembled WGS sequence"/>
</dbReference>
<keyword evidence="2" id="KW-1185">Reference proteome</keyword>
<gene>
    <name evidence="1" type="ORF">CC78DRAFT_547308</name>
</gene>
<dbReference type="OrthoDB" id="626167at2759"/>